<dbReference type="GeneID" id="136810602"/>
<name>A0A7M5UMN6_9CNID</name>
<evidence type="ECO:0000256" key="2">
    <source>
        <dbReference type="SAM" id="Phobius"/>
    </source>
</evidence>
<dbReference type="RefSeq" id="XP_066923263.1">
    <property type="nucleotide sequence ID" value="XM_067067162.1"/>
</dbReference>
<keyword evidence="2" id="KW-0472">Membrane</keyword>
<accession>A0A7M5UMN6</accession>
<evidence type="ECO:0000256" key="1">
    <source>
        <dbReference type="SAM" id="MobiDB-lite"/>
    </source>
</evidence>
<evidence type="ECO:0008006" key="6">
    <source>
        <dbReference type="Google" id="ProtNLM"/>
    </source>
</evidence>
<protein>
    <recommendedName>
        <fullName evidence="6">Cnidarian restricted protein</fullName>
    </recommendedName>
</protein>
<keyword evidence="5" id="KW-1185">Reference proteome</keyword>
<reference evidence="4" key="1">
    <citation type="submission" date="2021-01" db="UniProtKB">
        <authorList>
            <consortium name="EnsemblMetazoa"/>
        </authorList>
    </citation>
    <scope>IDENTIFICATION</scope>
</reference>
<organism evidence="4 5">
    <name type="scientific">Clytia hemisphaerica</name>
    <dbReference type="NCBI Taxonomy" id="252671"/>
    <lineage>
        <taxon>Eukaryota</taxon>
        <taxon>Metazoa</taxon>
        <taxon>Cnidaria</taxon>
        <taxon>Hydrozoa</taxon>
        <taxon>Hydroidolina</taxon>
        <taxon>Leptothecata</taxon>
        <taxon>Obeliida</taxon>
        <taxon>Clytiidae</taxon>
        <taxon>Clytia</taxon>
    </lineage>
</organism>
<dbReference type="Proteomes" id="UP000594262">
    <property type="component" value="Unplaced"/>
</dbReference>
<evidence type="ECO:0000313" key="4">
    <source>
        <dbReference type="EnsemblMetazoa" id="CLYHEMP002915.2"/>
    </source>
</evidence>
<dbReference type="AlphaFoldDB" id="A0A7M5UMN6"/>
<proteinExistence type="predicted"/>
<evidence type="ECO:0000313" key="5">
    <source>
        <dbReference type="Proteomes" id="UP000594262"/>
    </source>
</evidence>
<feature type="chain" id="PRO_5029511890" description="Cnidarian restricted protein" evidence="3">
    <location>
        <begin position="21"/>
        <end position="352"/>
    </location>
</feature>
<dbReference type="EnsemblMetazoa" id="CLYHEMT002915.2">
    <property type="protein sequence ID" value="CLYHEMP002915.2"/>
    <property type="gene ID" value="CLYHEMG002915"/>
</dbReference>
<feature type="transmembrane region" description="Helical" evidence="2">
    <location>
        <begin position="332"/>
        <end position="351"/>
    </location>
</feature>
<feature type="signal peptide" evidence="3">
    <location>
        <begin position="1"/>
        <end position="20"/>
    </location>
</feature>
<feature type="region of interest" description="Disordered" evidence="1">
    <location>
        <begin position="24"/>
        <end position="68"/>
    </location>
</feature>
<sequence length="352" mass="40039">MKTLFFILLLCLVLLYQADGKPKSRSRSKATIRNNKSSSRKSSSVSKAKTRMKFLETRNKKSKDRFKSRKRSYQIDRFIRTYAILRISTIGMRFQMQRRGQVLAMRVKKIEERKSNNETIEVEDSLDDISCSMTKDQESDTTYSIEATLMETKCQLKNKADVTLQMYMFKEAGNLTGADGNTYQVVEGATKVNVLVNNWPNSTESSTKVNSTEFVDIVVAIKCGFEDEAKGRKPLRSKLQRGRLENNSIRRRSPETFDVCPNARSTFAPNYLSDGNQVEMPEGFPKAEIDLNEDKEAEFTLRFKKGGNIIYDPIVEAGDDIGDYIPSAGKSIHMFSCLLMVICSALVLPFMY</sequence>
<keyword evidence="2" id="KW-0812">Transmembrane</keyword>
<feature type="compositionally biased region" description="Low complexity" evidence="1">
    <location>
        <begin position="36"/>
        <end position="47"/>
    </location>
</feature>
<keyword evidence="2" id="KW-1133">Transmembrane helix</keyword>
<keyword evidence="3" id="KW-0732">Signal</keyword>
<evidence type="ECO:0000256" key="3">
    <source>
        <dbReference type="SAM" id="SignalP"/>
    </source>
</evidence>